<keyword evidence="3" id="KW-1185">Reference proteome</keyword>
<dbReference type="Proteomes" id="UP000078397">
    <property type="component" value="Unassembled WGS sequence"/>
</dbReference>
<dbReference type="OrthoDB" id="626167at2759"/>
<dbReference type="Pfam" id="PF05299">
    <property type="entry name" value="Peptidase_M61"/>
    <property type="match status" value="1"/>
</dbReference>
<evidence type="ECO:0000313" key="3">
    <source>
        <dbReference type="Proteomes" id="UP000078397"/>
    </source>
</evidence>
<dbReference type="KEGG" id="pchm:VFPPC_00568"/>
<proteinExistence type="predicted"/>
<evidence type="ECO:0000313" key="2">
    <source>
        <dbReference type="EMBL" id="OAQ72657.1"/>
    </source>
</evidence>
<comment type="caution">
    <text evidence="2">The sequence shown here is derived from an EMBL/GenBank/DDBJ whole genome shotgun (WGS) entry which is preliminary data.</text>
</comment>
<name>A0A179G4C8_METCM</name>
<dbReference type="Gene3D" id="1.10.390.10">
    <property type="entry name" value="Neutral Protease Domain 2"/>
    <property type="match status" value="1"/>
</dbReference>
<reference evidence="2 3" key="1">
    <citation type="journal article" date="2016" name="PLoS Pathog.">
        <title>Biosynthesis of antibiotic leucinostatins in bio-control fungus Purpureocillium lilacinum and their inhibition on phytophthora revealed by genome mining.</title>
        <authorList>
            <person name="Wang G."/>
            <person name="Liu Z."/>
            <person name="Lin R."/>
            <person name="Li E."/>
            <person name="Mao Z."/>
            <person name="Ling J."/>
            <person name="Yang Y."/>
            <person name="Yin W.B."/>
            <person name="Xie B."/>
        </authorList>
    </citation>
    <scope>NUCLEOTIDE SEQUENCE [LARGE SCALE GENOMIC DNA]</scope>
    <source>
        <strain evidence="2">170</strain>
    </source>
</reference>
<dbReference type="RefSeq" id="XP_018148740.1">
    <property type="nucleotide sequence ID" value="XM_018280562.1"/>
</dbReference>
<evidence type="ECO:0000259" key="1">
    <source>
        <dbReference type="Pfam" id="PF05299"/>
    </source>
</evidence>
<dbReference type="InterPro" id="IPR027268">
    <property type="entry name" value="Peptidase_M4/M1_CTD_sf"/>
</dbReference>
<dbReference type="STRING" id="1380566.A0A179G4C8"/>
<accession>A0A179G4C8</accession>
<organism evidence="2 3">
    <name type="scientific">Pochonia chlamydosporia 170</name>
    <dbReference type="NCBI Taxonomy" id="1380566"/>
    <lineage>
        <taxon>Eukaryota</taxon>
        <taxon>Fungi</taxon>
        <taxon>Dikarya</taxon>
        <taxon>Ascomycota</taxon>
        <taxon>Pezizomycotina</taxon>
        <taxon>Sordariomycetes</taxon>
        <taxon>Hypocreomycetidae</taxon>
        <taxon>Hypocreales</taxon>
        <taxon>Clavicipitaceae</taxon>
        <taxon>Pochonia</taxon>
    </lineage>
</organism>
<gene>
    <name evidence="2" type="ORF">VFPPC_00568</name>
</gene>
<sequence length="581" mass="65808">MGELFIDPVLDIPSLQLRLSPQYHSHDDDSNPTSIHVFMTITTRPGRFTSTTPFLTLPLNRGPTETARYDGNAISASTSLGQALPLRYEDEKDGADKIRKWYLDSTVLETDIIVEFVSFPRKTDKYTPTGPRIDLRTDVNGGLIGMGEGFIPVVPEESANKTDNTSKEWNVGIEWDLQCSPPGTRCAWSFGDGPRQKHRGSLDETITHAIFAVGQLKRYPEWTSELHPQTKQREFAMYWFGQPFLDMTTLPPSTEVIFNAIASFFSSTKPFRVFLRQVHTIYGGTGATDSYLLEYSLPAKDEITDDSMAELLAHETIHEYTVLEPAKSLPDGQEEPEETWYTEGIANYYAIIATFGGGAMSRRQLLKSLNGYAQAYYTSPTLHMDYGDALRRSWENVHITRLSYVRGFMYLVAEKARIEAATKGSKSLDDVALQLYRRQLSNKSHSISDYRAVVADIYGKEEEAKNYSAMYRGDLIVPPSDCFADLGLKLVRRDAEKFELGFDSRPMAQDHVIRNLVKGTRAHQAGVLEGDEVMESWMAWGAADHLDNMMRIKVKRGNEVKEITWWPRSFEKVESYVWVEA</sequence>
<dbReference type="AlphaFoldDB" id="A0A179G4C8"/>
<protein>
    <submittedName>
        <fullName evidence="2">Peptidase m61 domain-containing protein</fullName>
    </submittedName>
</protein>
<dbReference type="EMBL" id="LSBJ02000001">
    <property type="protein sequence ID" value="OAQ72657.1"/>
    <property type="molecule type" value="Genomic_DNA"/>
</dbReference>
<feature type="domain" description="Peptidase M61 catalytic" evidence="1">
    <location>
        <begin position="309"/>
        <end position="382"/>
    </location>
</feature>
<dbReference type="GeneID" id="28844556"/>
<dbReference type="InterPro" id="IPR007963">
    <property type="entry name" value="Peptidase_M61_catalytic"/>
</dbReference>